<evidence type="ECO:0000256" key="4">
    <source>
        <dbReference type="ARBA" id="ARBA00022691"/>
    </source>
</evidence>
<dbReference type="GO" id="GO:0032259">
    <property type="term" value="P:methylation"/>
    <property type="evidence" value="ECO:0007669"/>
    <property type="project" value="UniProtKB-KW"/>
</dbReference>
<dbReference type="PROSITE" id="PS51679">
    <property type="entry name" value="SAM_MT_C5"/>
    <property type="match status" value="1"/>
</dbReference>
<dbReference type="InterPro" id="IPR029063">
    <property type="entry name" value="SAM-dependent_MTases_sf"/>
</dbReference>
<dbReference type="GO" id="GO:0003886">
    <property type="term" value="F:DNA (cytosine-5-)-methyltransferase activity"/>
    <property type="evidence" value="ECO:0007669"/>
    <property type="project" value="UniProtKB-EC"/>
</dbReference>
<dbReference type="EC" id="2.1.1.37" evidence="9"/>
<keyword evidence="3 7" id="KW-0808">Transferase</keyword>
<feature type="active site" evidence="7">
    <location>
        <position position="73"/>
    </location>
</feature>
<keyword evidence="2" id="KW-0945">Host-virus interaction</keyword>
<dbReference type="PROSITE" id="PS00094">
    <property type="entry name" value="C5_MTASE_1"/>
    <property type="match status" value="1"/>
</dbReference>
<dbReference type="Gene3D" id="3.90.120.10">
    <property type="entry name" value="DNA Methylase, subunit A, domain 2"/>
    <property type="match status" value="1"/>
</dbReference>
<evidence type="ECO:0000256" key="8">
    <source>
        <dbReference type="RuleBase" id="RU000416"/>
    </source>
</evidence>
<dbReference type="Gene3D" id="3.40.50.150">
    <property type="entry name" value="Vaccinia Virus protein VP39"/>
    <property type="match status" value="1"/>
</dbReference>
<keyword evidence="5" id="KW-0899">Viral immunoevasion</keyword>
<comment type="catalytic activity">
    <reaction evidence="9">
        <text>a 2'-deoxycytidine in DNA + S-adenosyl-L-methionine = a 5-methyl-2'-deoxycytidine in DNA + S-adenosyl-L-homocysteine + H(+)</text>
        <dbReference type="Rhea" id="RHEA:13681"/>
        <dbReference type="Rhea" id="RHEA-COMP:11369"/>
        <dbReference type="Rhea" id="RHEA-COMP:11370"/>
        <dbReference type="ChEBI" id="CHEBI:15378"/>
        <dbReference type="ChEBI" id="CHEBI:57856"/>
        <dbReference type="ChEBI" id="CHEBI:59789"/>
        <dbReference type="ChEBI" id="CHEBI:85452"/>
        <dbReference type="ChEBI" id="CHEBI:85454"/>
        <dbReference type="EC" id="2.1.1.37"/>
    </reaction>
</comment>
<proteinExistence type="inferred from homology"/>
<organism evidence="11">
    <name type="scientific">uncultured Caudovirales phage</name>
    <dbReference type="NCBI Taxonomy" id="2100421"/>
    <lineage>
        <taxon>Viruses</taxon>
        <taxon>Duplodnaviria</taxon>
        <taxon>Heunggongvirae</taxon>
        <taxon>Uroviricota</taxon>
        <taxon>Caudoviricetes</taxon>
        <taxon>Peduoviridae</taxon>
        <taxon>Maltschvirus</taxon>
        <taxon>Maltschvirus maltsch</taxon>
    </lineage>
</organism>
<sequence length="446" mass="47984">MRYLSVCSGIEAASVAWHDMGWTPVGFSEIEPFPCEVLKQRFPNVKNYGDLTNFAQWDIEPGTVDVLVGGPPCQAFSVAGLREGMADPRGNLSLIYFGLVKRLKPKWIVYENVPGLLSARSGSDFSALLSALAECGYGFAYRMLDSQHFGLAQRRQRIFIVGCRSGDWRHSAAVLFDGPGSFGHFKKGEDEGKETASPSGASVGTASRINCQPDGISGTVTNKWHKGSGGPAGDEHYNLIVRGVSEQASQLLYENHPNDSRVTGPHDIAPTIAARFGTGGGNVPFVQNVSGVAIPIDTRNATRDADKRDAVNRQGVGIGDEGDPCGTITSSHISAVAFQPGNLARRAGSDPSTEVFPTLSKDSGDQNPHVAIPMGVRRLLPSECESLQGFPKDWTKISWKGKPPEQCPDGPRYKAIGNSMATNCMKWIGRRIQLVDDLVATLPKQG</sequence>
<comment type="similarity">
    <text evidence="7 8">Belongs to the class I-like SAM-binding methyltransferase superfamily. C5-methyltransferase family.</text>
</comment>
<gene>
    <name evidence="11" type="ORF">UFOVP340_6</name>
</gene>
<dbReference type="InterPro" id="IPR018117">
    <property type="entry name" value="C5_DNA_meth_AS"/>
</dbReference>
<keyword evidence="4 7" id="KW-0949">S-adenosyl-L-methionine</keyword>
<dbReference type="SUPFAM" id="SSF53335">
    <property type="entry name" value="S-adenosyl-L-methionine-dependent methyltransferases"/>
    <property type="match status" value="1"/>
</dbReference>
<keyword evidence="6" id="KW-1258">Restriction-modification system evasion by virus</keyword>
<evidence type="ECO:0000256" key="7">
    <source>
        <dbReference type="PROSITE-ProRule" id="PRU01016"/>
    </source>
</evidence>
<evidence type="ECO:0000256" key="2">
    <source>
        <dbReference type="ARBA" id="ARBA00022632"/>
    </source>
</evidence>
<protein>
    <recommendedName>
        <fullName evidence="9">Cytosine-specific methyltransferase</fullName>
        <ecNumber evidence="9">2.1.1.37</ecNumber>
    </recommendedName>
</protein>
<dbReference type="GO" id="GO:0052170">
    <property type="term" value="P:symbiont-mediated suppression of host innate immune response"/>
    <property type="evidence" value="ECO:0007669"/>
    <property type="project" value="UniProtKB-KW"/>
</dbReference>
<evidence type="ECO:0000313" key="11">
    <source>
        <dbReference type="EMBL" id="CAB4139010.1"/>
    </source>
</evidence>
<feature type="region of interest" description="Disordered" evidence="10">
    <location>
        <begin position="345"/>
        <end position="367"/>
    </location>
</feature>
<dbReference type="InterPro" id="IPR050750">
    <property type="entry name" value="C5-MTase"/>
</dbReference>
<dbReference type="PANTHER" id="PTHR46098:SF1">
    <property type="entry name" value="TRNA (CYTOSINE(38)-C(5))-METHYLTRANSFERASE"/>
    <property type="match status" value="1"/>
</dbReference>
<dbReference type="PRINTS" id="PR00105">
    <property type="entry name" value="C5METTRFRASE"/>
</dbReference>
<evidence type="ECO:0000256" key="10">
    <source>
        <dbReference type="SAM" id="MobiDB-lite"/>
    </source>
</evidence>
<evidence type="ECO:0000256" key="1">
    <source>
        <dbReference type="ARBA" id="ARBA00022603"/>
    </source>
</evidence>
<feature type="region of interest" description="Disordered" evidence="10">
    <location>
        <begin position="186"/>
        <end position="208"/>
    </location>
</feature>
<feature type="compositionally biased region" description="Polar residues" evidence="10">
    <location>
        <begin position="196"/>
        <end position="208"/>
    </location>
</feature>
<keyword evidence="2" id="KW-1090">Inhibition of host innate immune response by virus</keyword>
<dbReference type="PANTHER" id="PTHR46098">
    <property type="entry name" value="TRNA (CYTOSINE(38)-C(5))-METHYLTRANSFERASE"/>
    <property type="match status" value="1"/>
</dbReference>
<accession>A0A6J5M1Y5</accession>
<dbReference type="InterPro" id="IPR001525">
    <property type="entry name" value="C5_MeTfrase"/>
</dbReference>
<name>A0A6J5M1Y5_9CAUD</name>
<dbReference type="GO" id="GO:0099018">
    <property type="term" value="P:symbiont-mediated evasion of host restriction-modification system"/>
    <property type="evidence" value="ECO:0007669"/>
    <property type="project" value="UniProtKB-KW"/>
</dbReference>
<evidence type="ECO:0000256" key="9">
    <source>
        <dbReference type="RuleBase" id="RU000417"/>
    </source>
</evidence>
<evidence type="ECO:0000256" key="3">
    <source>
        <dbReference type="ARBA" id="ARBA00022679"/>
    </source>
</evidence>
<evidence type="ECO:0000256" key="6">
    <source>
        <dbReference type="ARBA" id="ARBA00033479"/>
    </source>
</evidence>
<evidence type="ECO:0000256" key="5">
    <source>
        <dbReference type="ARBA" id="ARBA00023280"/>
    </source>
</evidence>
<dbReference type="Pfam" id="PF00145">
    <property type="entry name" value="DNA_methylase"/>
    <property type="match status" value="1"/>
</dbReference>
<keyword evidence="1 7" id="KW-0489">Methyltransferase</keyword>
<dbReference type="NCBIfam" id="TIGR00675">
    <property type="entry name" value="dcm"/>
    <property type="match status" value="1"/>
</dbReference>
<reference evidence="11" key="1">
    <citation type="submission" date="2020-04" db="EMBL/GenBank/DDBJ databases">
        <authorList>
            <person name="Chiriac C."/>
            <person name="Salcher M."/>
            <person name="Ghai R."/>
            <person name="Kavagutti S V."/>
        </authorList>
    </citation>
    <scope>NUCLEOTIDE SEQUENCE</scope>
</reference>
<dbReference type="EMBL" id="LR796350">
    <property type="protein sequence ID" value="CAB4139010.1"/>
    <property type="molecule type" value="Genomic_DNA"/>
</dbReference>